<protein>
    <submittedName>
        <fullName evidence="1">Uhrf1 binding protein</fullName>
    </submittedName>
</protein>
<gene>
    <name evidence="1" type="ORF">Ciccas_013105</name>
</gene>
<dbReference type="AlphaFoldDB" id="A0ABD2PPK1"/>
<accession>A0ABD2PPK1</accession>
<reference evidence="1 2" key="1">
    <citation type="submission" date="2024-11" db="EMBL/GenBank/DDBJ databases">
        <title>Adaptive evolution of stress response genes in parasites aligns with host niche diversity.</title>
        <authorList>
            <person name="Hahn C."/>
            <person name="Resl P."/>
        </authorList>
    </citation>
    <scope>NUCLEOTIDE SEQUENCE [LARGE SCALE GENOMIC DNA]</scope>
    <source>
        <strain evidence="1">EGGRZ-B1_66</strain>
        <tissue evidence="1">Body</tissue>
    </source>
</reference>
<dbReference type="Pfam" id="PF24917">
    <property type="entry name" value="BLTP3A_B"/>
    <property type="match status" value="1"/>
</dbReference>
<sequence length="108" mass="11874">SGIGTDSILDDANSSVLYSGMILGSDKPLHRLPTKTPLFSLDFTEFYYSESSSKNEAQTCEDMPCILYANVNPVHVILDADTLIWLNAFLLSLQKNIVSAILVYDLVA</sequence>
<dbReference type="Proteomes" id="UP001626550">
    <property type="component" value="Unassembled WGS sequence"/>
</dbReference>
<dbReference type="EMBL" id="JBJKFK010005362">
    <property type="protein sequence ID" value="KAL3308366.1"/>
    <property type="molecule type" value="Genomic_DNA"/>
</dbReference>
<name>A0ABD2PPK1_9PLAT</name>
<dbReference type="InterPro" id="IPR026728">
    <property type="entry name" value="BLTP3A/B"/>
</dbReference>
<evidence type="ECO:0000313" key="1">
    <source>
        <dbReference type="EMBL" id="KAL3308366.1"/>
    </source>
</evidence>
<evidence type="ECO:0000313" key="2">
    <source>
        <dbReference type="Proteomes" id="UP001626550"/>
    </source>
</evidence>
<organism evidence="1 2">
    <name type="scientific">Cichlidogyrus casuarinus</name>
    <dbReference type="NCBI Taxonomy" id="1844966"/>
    <lineage>
        <taxon>Eukaryota</taxon>
        <taxon>Metazoa</taxon>
        <taxon>Spiralia</taxon>
        <taxon>Lophotrochozoa</taxon>
        <taxon>Platyhelminthes</taxon>
        <taxon>Monogenea</taxon>
        <taxon>Monopisthocotylea</taxon>
        <taxon>Dactylogyridea</taxon>
        <taxon>Ancyrocephalidae</taxon>
        <taxon>Cichlidogyrus</taxon>
    </lineage>
</organism>
<proteinExistence type="predicted"/>
<keyword evidence="2" id="KW-1185">Reference proteome</keyword>
<feature type="non-terminal residue" evidence="1">
    <location>
        <position position="1"/>
    </location>
</feature>
<comment type="caution">
    <text evidence="1">The sequence shown here is derived from an EMBL/GenBank/DDBJ whole genome shotgun (WGS) entry which is preliminary data.</text>
</comment>